<proteinExistence type="predicted"/>
<dbReference type="Proteomes" id="UP000320839">
    <property type="component" value="Chromosome"/>
</dbReference>
<dbReference type="AlphaFoldDB" id="A0A518FNB5"/>
<evidence type="ECO:0000313" key="2">
    <source>
        <dbReference type="Proteomes" id="UP000320839"/>
    </source>
</evidence>
<gene>
    <name evidence="1" type="ORF">Pan153_24940</name>
</gene>
<organism evidence="1 2">
    <name type="scientific">Gimesia panareensis</name>
    <dbReference type="NCBI Taxonomy" id="2527978"/>
    <lineage>
        <taxon>Bacteria</taxon>
        <taxon>Pseudomonadati</taxon>
        <taxon>Planctomycetota</taxon>
        <taxon>Planctomycetia</taxon>
        <taxon>Planctomycetales</taxon>
        <taxon>Planctomycetaceae</taxon>
        <taxon>Gimesia</taxon>
    </lineage>
</organism>
<dbReference type="OrthoDB" id="273166at2"/>
<dbReference type="RefSeq" id="WP_145455932.1">
    <property type="nucleotide sequence ID" value="NZ_CP036317.1"/>
</dbReference>
<name>A0A518FNB5_9PLAN</name>
<evidence type="ECO:0000313" key="1">
    <source>
        <dbReference type="EMBL" id="QDV17838.1"/>
    </source>
</evidence>
<reference evidence="1 2" key="1">
    <citation type="submission" date="2019-02" db="EMBL/GenBank/DDBJ databases">
        <title>Deep-cultivation of Planctomycetes and their phenomic and genomic characterization uncovers novel biology.</title>
        <authorList>
            <person name="Wiegand S."/>
            <person name="Jogler M."/>
            <person name="Boedeker C."/>
            <person name="Pinto D."/>
            <person name="Vollmers J."/>
            <person name="Rivas-Marin E."/>
            <person name="Kohn T."/>
            <person name="Peeters S.H."/>
            <person name="Heuer A."/>
            <person name="Rast P."/>
            <person name="Oberbeckmann S."/>
            <person name="Bunk B."/>
            <person name="Jeske O."/>
            <person name="Meyerdierks A."/>
            <person name="Storesund J.E."/>
            <person name="Kallscheuer N."/>
            <person name="Luecker S."/>
            <person name="Lage O.M."/>
            <person name="Pohl T."/>
            <person name="Merkel B.J."/>
            <person name="Hornburger P."/>
            <person name="Mueller R.-W."/>
            <person name="Bruemmer F."/>
            <person name="Labrenz M."/>
            <person name="Spormann A.M."/>
            <person name="Op den Camp H."/>
            <person name="Overmann J."/>
            <person name="Amann R."/>
            <person name="Jetten M.S.M."/>
            <person name="Mascher T."/>
            <person name="Medema M.H."/>
            <person name="Devos D.P."/>
            <person name="Kaster A.-K."/>
            <person name="Ovreas L."/>
            <person name="Rohde M."/>
            <person name="Galperin M.Y."/>
            <person name="Jogler C."/>
        </authorList>
    </citation>
    <scope>NUCLEOTIDE SEQUENCE [LARGE SCALE GENOMIC DNA]</scope>
    <source>
        <strain evidence="1 2">Pan153</strain>
    </source>
</reference>
<accession>A0A518FNB5</accession>
<protein>
    <submittedName>
        <fullName evidence="1">Uncharacterized protein</fullName>
    </submittedName>
</protein>
<dbReference type="EMBL" id="CP036317">
    <property type="protein sequence ID" value="QDV17838.1"/>
    <property type="molecule type" value="Genomic_DNA"/>
</dbReference>
<sequence length="137" mass="16144">MSRRISSPEAIKRISKDLNLAPPDSFTQDWEYEVADRLRLEEFIQAYNDHRYGGDEKFVLMRLMIQAFDDALQFEDERCDRLWNEIVPFLVSDANLHKATISYWCLWNEDDCGLDEESSFAVTKQMRQVDKIISANN</sequence>